<dbReference type="OrthoDB" id="767591at2"/>
<evidence type="ECO:0000313" key="1">
    <source>
        <dbReference type="EMBL" id="SIT94808.1"/>
    </source>
</evidence>
<dbReference type="Proteomes" id="UP000187181">
    <property type="component" value="Unassembled WGS sequence"/>
</dbReference>
<dbReference type="EMBL" id="FTPP01000004">
    <property type="protein sequence ID" value="SIT94808.1"/>
    <property type="molecule type" value="Genomic_DNA"/>
</dbReference>
<dbReference type="STRING" id="1317125.SAMN05444128_3787"/>
<protein>
    <submittedName>
        <fullName evidence="1">Uncharacterized protein</fullName>
    </submittedName>
</protein>
<organism evidence="1 2">
    <name type="scientific">Pontibacter indicus</name>
    <dbReference type="NCBI Taxonomy" id="1317125"/>
    <lineage>
        <taxon>Bacteria</taxon>
        <taxon>Pseudomonadati</taxon>
        <taxon>Bacteroidota</taxon>
        <taxon>Cytophagia</taxon>
        <taxon>Cytophagales</taxon>
        <taxon>Hymenobacteraceae</taxon>
        <taxon>Pontibacter</taxon>
    </lineage>
</organism>
<dbReference type="AlphaFoldDB" id="A0A1R3XSH2"/>
<proteinExistence type="predicted"/>
<name>A0A1R3XSH2_9BACT</name>
<sequence length="122" mass="14276">MDEKLNSLEHTILSEIEKSHRETHPFLKKQMLNLKVSSREFTGIGVYVHFTPQGQKRQKNKISKEKTYLGVSKSFYIDTLEFPISFELNLSEEGVLEFLEIVSNDNKTWNGEFNTFTIEEED</sequence>
<evidence type="ECO:0000313" key="2">
    <source>
        <dbReference type="Proteomes" id="UP000187181"/>
    </source>
</evidence>
<dbReference type="RefSeq" id="WP_076672066.1">
    <property type="nucleotide sequence ID" value="NZ_FTPP01000004.1"/>
</dbReference>
<reference evidence="2" key="1">
    <citation type="submission" date="2017-01" db="EMBL/GenBank/DDBJ databases">
        <authorList>
            <person name="Varghese N."/>
            <person name="Submissions S."/>
        </authorList>
    </citation>
    <scope>NUCLEOTIDE SEQUENCE [LARGE SCALE GENOMIC DNA]</scope>
    <source>
        <strain evidence="2">LP100</strain>
    </source>
</reference>
<accession>A0A1R3XSH2</accession>
<keyword evidence="2" id="KW-1185">Reference proteome</keyword>
<gene>
    <name evidence="1" type="ORF">SAMN05444128_3787</name>
</gene>